<dbReference type="InterPro" id="IPR008969">
    <property type="entry name" value="CarboxyPept-like_regulatory"/>
</dbReference>
<keyword evidence="5" id="KW-1185">Reference proteome</keyword>
<comment type="caution">
    <text evidence="4">The sequence shown here is derived from an EMBL/GenBank/DDBJ whole genome shotgun (WGS) entry which is preliminary data.</text>
</comment>
<keyword evidence="1" id="KW-0472">Membrane</keyword>
<sequence>MKRYITILLLILGSCLFAHAQEFIQVSGTVTDGLNNTLTGVSVTIKNQVGGGAMTNDKGRYTVRTEPYSTLIFSHIGFATQEIKIGTKGLLNVTLKSLDSSALTQVIVTAAGPQKKLSVTGAVTSVDVAQLRTPTANISNGLAGNVPGVIAMQGSGEPGNNQSEFWIRGISTFGANQSALVLVDGFERPFNEINIEDIQSFSVLKDASATAIYGSRGANGVVLITTKRGKAGKVNIDGKMEYGYLTRTRTPKFVDGYTYAQLVNEAKITRNQEPLYTENELQIIKEKLDPDLYPNVDWQDKLLKDGANIYRAAINLSGGATIARYFVSASYVDEGGMYKTDQALKDYKTNAHLSRWNYRINYDLDVTRSTTLALGVSGFLEKQNFPGLNNLNVWYSLIGQSPTSIPFMYSNGLVPAYGTGNRTNPWVIATQTGFREHWENKTESNVTLNQRLDMITKGLRFTARLAFDANSMNDINRIKWPEQYNVERRRDRNGNLIMHRVSGEQLMQQESSSWGERVYQADAELGYGYNHGGHHNVEGLLKYFVREQRQTQNLGTDIKNGLPRRNMSVAGRAMYGYRNRYLFEFNFGYTGSENFRKGHQFGFFPAVAVGWNVAEENFIKDKLPWLDMFKVRYSIGEVGNDYFGSLRFAYLSTISSGGSFNFGEPVSPNSYTGLYYSQVASDALTWEVARKQNLGIDINILRNVFSFTIDFFQESRRNIYMQRNQLPGIVGTSSAPWANVGRMDNRGIDGNFGIRKKIGNINFHLRGNLTWYKNKILERDEQLNSYPYLMQQGFRAEQTRGLVALGLFADYEEIRNSPRQTFGAYMPGDIKYKDVNGDGLINDEDVVPIGASWRPALEYGMGLSASYKQLDVNVHFQGAGRNSYFLNGPTVYPFVDGAWGNILTEVVEPGNRWISKDIAPKDVQAENPKAKYPRLSYGGNPNNYRASTFWLRDGAYLRFKTLDIGYTVPGKIASRFKLSNLRFYLLAQNLMVWDNVKVWDPEMATSDGTRYPLPKTLTIGMTFKF</sequence>
<keyword evidence="1" id="KW-0813">Transport</keyword>
<keyword evidence="2" id="KW-0732">Signal</keyword>
<keyword evidence="1" id="KW-0812">Transmembrane</keyword>
<dbReference type="NCBIfam" id="TIGR04057">
    <property type="entry name" value="SusC_RagA_signa"/>
    <property type="match status" value="1"/>
</dbReference>
<dbReference type="NCBIfam" id="TIGR04056">
    <property type="entry name" value="OMP_RagA_SusC"/>
    <property type="match status" value="1"/>
</dbReference>
<feature type="chain" id="PRO_5012799879" evidence="2">
    <location>
        <begin position="21"/>
        <end position="1025"/>
    </location>
</feature>
<dbReference type="Proteomes" id="UP000192276">
    <property type="component" value="Unassembled WGS sequence"/>
</dbReference>
<dbReference type="InterPro" id="IPR023997">
    <property type="entry name" value="TonB-dep_OMP_SusC/RagA_CS"/>
</dbReference>
<proteinExistence type="inferred from homology"/>
<dbReference type="RefSeq" id="WP_081158617.1">
    <property type="nucleotide sequence ID" value="NZ_LWBP01000001.1"/>
</dbReference>
<dbReference type="OrthoDB" id="601197at2"/>
<dbReference type="EMBL" id="LWBP01000001">
    <property type="protein sequence ID" value="OQP68358.1"/>
    <property type="molecule type" value="Genomic_DNA"/>
</dbReference>
<comment type="subcellular location">
    <subcellularLocation>
        <location evidence="1">Cell outer membrane</location>
        <topology evidence="1">Multi-pass membrane protein</topology>
    </subcellularLocation>
</comment>
<dbReference type="Gene3D" id="2.170.130.10">
    <property type="entry name" value="TonB-dependent receptor, plug domain"/>
    <property type="match status" value="1"/>
</dbReference>
<evidence type="ECO:0000313" key="5">
    <source>
        <dbReference type="Proteomes" id="UP000192276"/>
    </source>
</evidence>
<dbReference type="InterPro" id="IPR037066">
    <property type="entry name" value="Plug_dom_sf"/>
</dbReference>
<feature type="signal peptide" evidence="2">
    <location>
        <begin position="1"/>
        <end position="20"/>
    </location>
</feature>
<dbReference type="InterPro" id="IPR039426">
    <property type="entry name" value="TonB-dep_rcpt-like"/>
</dbReference>
<protein>
    <submittedName>
        <fullName evidence="4">SusC/RagA family protein</fullName>
    </submittedName>
</protein>
<name>A0A1V9GD28_9BACT</name>
<dbReference type="InterPro" id="IPR012910">
    <property type="entry name" value="Plug_dom"/>
</dbReference>
<comment type="similarity">
    <text evidence="1">Belongs to the TonB-dependent receptor family.</text>
</comment>
<dbReference type="Pfam" id="PF07715">
    <property type="entry name" value="Plug"/>
    <property type="match status" value="1"/>
</dbReference>
<dbReference type="GO" id="GO:0009279">
    <property type="term" value="C:cell outer membrane"/>
    <property type="evidence" value="ECO:0007669"/>
    <property type="project" value="UniProtKB-SubCell"/>
</dbReference>
<dbReference type="PROSITE" id="PS52016">
    <property type="entry name" value="TONB_DEPENDENT_REC_3"/>
    <property type="match status" value="1"/>
</dbReference>
<feature type="domain" description="TonB-dependent receptor plug" evidence="3">
    <location>
        <begin position="116"/>
        <end position="221"/>
    </location>
</feature>
<dbReference type="InterPro" id="IPR023996">
    <property type="entry name" value="TonB-dep_OMP_SusC/RagA"/>
</dbReference>
<evidence type="ECO:0000313" key="4">
    <source>
        <dbReference type="EMBL" id="OQP68358.1"/>
    </source>
</evidence>
<accession>A0A1V9GD28</accession>
<dbReference type="FunFam" id="2.170.130.10:FF:000003">
    <property type="entry name" value="SusC/RagA family TonB-linked outer membrane protein"/>
    <property type="match status" value="1"/>
</dbReference>
<dbReference type="Pfam" id="PF13715">
    <property type="entry name" value="CarbopepD_reg_2"/>
    <property type="match status" value="1"/>
</dbReference>
<evidence type="ECO:0000256" key="1">
    <source>
        <dbReference type="PROSITE-ProRule" id="PRU01360"/>
    </source>
</evidence>
<evidence type="ECO:0000256" key="2">
    <source>
        <dbReference type="SAM" id="SignalP"/>
    </source>
</evidence>
<organism evidence="4 5">
    <name type="scientific">Niastella populi</name>
    <dbReference type="NCBI Taxonomy" id="550983"/>
    <lineage>
        <taxon>Bacteria</taxon>
        <taxon>Pseudomonadati</taxon>
        <taxon>Bacteroidota</taxon>
        <taxon>Chitinophagia</taxon>
        <taxon>Chitinophagales</taxon>
        <taxon>Chitinophagaceae</taxon>
        <taxon>Niastella</taxon>
    </lineage>
</organism>
<dbReference type="STRING" id="550983.A4R26_00680"/>
<gene>
    <name evidence="4" type="ORF">A4R26_00680</name>
</gene>
<dbReference type="AlphaFoldDB" id="A0A1V9GD28"/>
<dbReference type="PROSITE" id="PS51257">
    <property type="entry name" value="PROKAR_LIPOPROTEIN"/>
    <property type="match status" value="1"/>
</dbReference>
<dbReference type="SUPFAM" id="SSF56935">
    <property type="entry name" value="Porins"/>
    <property type="match status" value="1"/>
</dbReference>
<dbReference type="SUPFAM" id="SSF49464">
    <property type="entry name" value="Carboxypeptidase regulatory domain-like"/>
    <property type="match status" value="1"/>
</dbReference>
<keyword evidence="1" id="KW-0998">Cell outer membrane</keyword>
<keyword evidence="1" id="KW-1134">Transmembrane beta strand</keyword>
<reference evidence="5" key="1">
    <citation type="submission" date="2016-04" db="EMBL/GenBank/DDBJ databases">
        <authorList>
            <person name="Chen L."/>
            <person name="Zhuang W."/>
            <person name="Wang G."/>
        </authorList>
    </citation>
    <scope>NUCLEOTIDE SEQUENCE [LARGE SCALE GENOMIC DNA]</scope>
    <source>
        <strain evidence="5">208</strain>
    </source>
</reference>
<evidence type="ECO:0000259" key="3">
    <source>
        <dbReference type="Pfam" id="PF07715"/>
    </source>
</evidence>